<dbReference type="PROSITE" id="PS00409">
    <property type="entry name" value="PROKAR_NTER_METHYL"/>
    <property type="match status" value="1"/>
</dbReference>
<sequence length="169" mass="18821">MRKSAPPFLSSQEQANAGFTLIELLVTLAIMGVLASIAVPVAQVTIQRSQENELRQAIREIRRGIDAYQRASSEGRVSNPVGSSGYPKDLEILVEGVPDQRDPKRNKIYFLRRIPRDPMSPDTNIPESASWGKRSYASEANDPQEGDDVYDIYSLSQKVGLNGVPYNKW</sequence>
<feature type="transmembrane region" description="Helical" evidence="2">
    <location>
        <begin position="21"/>
        <end position="42"/>
    </location>
</feature>
<comment type="caution">
    <text evidence="3">The sequence shown here is derived from an EMBL/GenBank/DDBJ whole genome shotgun (WGS) entry which is preliminary data.</text>
</comment>
<evidence type="ECO:0000256" key="2">
    <source>
        <dbReference type="SAM" id="Phobius"/>
    </source>
</evidence>
<evidence type="ECO:0000256" key="1">
    <source>
        <dbReference type="SAM" id="MobiDB-lite"/>
    </source>
</evidence>
<dbReference type="PANTHER" id="PTHR30093:SF47">
    <property type="entry name" value="TYPE IV PILUS NON-CORE MINOR PILIN PILE"/>
    <property type="match status" value="1"/>
</dbReference>
<dbReference type="InterPro" id="IPR012902">
    <property type="entry name" value="N_methyl_site"/>
</dbReference>
<dbReference type="Gene3D" id="3.30.700.10">
    <property type="entry name" value="Glycoprotein, Type 4 Pilin"/>
    <property type="match status" value="1"/>
</dbReference>
<dbReference type="NCBIfam" id="TIGR02532">
    <property type="entry name" value="IV_pilin_GFxxxE"/>
    <property type="match status" value="1"/>
</dbReference>
<reference evidence="3" key="2">
    <citation type="submission" date="2020-09" db="EMBL/GenBank/DDBJ databases">
        <authorList>
            <person name="Sun Q."/>
            <person name="Zhou Y."/>
        </authorList>
    </citation>
    <scope>NUCLEOTIDE SEQUENCE</scope>
    <source>
        <strain evidence="3">CGMCC 1.10998</strain>
    </source>
</reference>
<reference evidence="3" key="1">
    <citation type="journal article" date="2014" name="Int. J. Syst. Evol. Microbiol.">
        <title>Complete genome sequence of Corynebacterium casei LMG S-19264T (=DSM 44701T), isolated from a smear-ripened cheese.</title>
        <authorList>
            <consortium name="US DOE Joint Genome Institute (JGI-PGF)"/>
            <person name="Walter F."/>
            <person name="Albersmeier A."/>
            <person name="Kalinowski J."/>
            <person name="Ruckert C."/>
        </authorList>
    </citation>
    <scope>NUCLEOTIDE SEQUENCE</scope>
    <source>
        <strain evidence="3">CGMCC 1.10998</strain>
    </source>
</reference>
<keyword evidence="2" id="KW-0812">Transmembrane</keyword>
<dbReference type="PANTHER" id="PTHR30093">
    <property type="entry name" value="GENERAL SECRETION PATHWAY PROTEIN G"/>
    <property type="match status" value="1"/>
</dbReference>
<dbReference type="Pfam" id="PF07963">
    <property type="entry name" value="N_methyl"/>
    <property type="match status" value="1"/>
</dbReference>
<accession>A0A916XM72</accession>
<keyword evidence="2" id="KW-0472">Membrane</keyword>
<dbReference type="EMBL" id="BMED01000003">
    <property type="protein sequence ID" value="GGC83308.1"/>
    <property type="molecule type" value="Genomic_DNA"/>
</dbReference>
<gene>
    <name evidence="3" type="primary">pulG</name>
    <name evidence="3" type="ORF">GCM10011396_33390</name>
</gene>
<evidence type="ECO:0000313" key="3">
    <source>
        <dbReference type="EMBL" id="GGC83308.1"/>
    </source>
</evidence>
<protein>
    <submittedName>
        <fullName evidence="3">Type II secretion system pseudopilin PulG</fullName>
    </submittedName>
</protein>
<keyword evidence="4" id="KW-1185">Reference proteome</keyword>
<feature type="region of interest" description="Disordered" evidence="1">
    <location>
        <begin position="119"/>
        <end position="148"/>
    </location>
</feature>
<proteinExistence type="predicted"/>
<dbReference type="SUPFAM" id="SSF54523">
    <property type="entry name" value="Pili subunits"/>
    <property type="match status" value="1"/>
</dbReference>
<organism evidence="3 4">
    <name type="scientific">Undibacterium terreum</name>
    <dbReference type="NCBI Taxonomy" id="1224302"/>
    <lineage>
        <taxon>Bacteria</taxon>
        <taxon>Pseudomonadati</taxon>
        <taxon>Pseudomonadota</taxon>
        <taxon>Betaproteobacteria</taxon>
        <taxon>Burkholderiales</taxon>
        <taxon>Oxalobacteraceae</taxon>
        <taxon>Undibacterium</taxon>
    </lineage>
</organism>
<keyword evidence="2" id="KW-1133">Transmembrane helix</keyword>
<dbReference type="Proteomes" id="UP000637423">
    <property type="component" value="Unassembled WGS sequence"/>
</dbReference>
<evidence type="ECO:0000313" key="4">
    <source>
        <dbReference type="Proteomes" id="UP000637423"/>
    </source>
</evidence>
<name>A0A916XM72_9BURK</name>
<dbReference type="InterPro" id="IPR045584">
    <property type="entry name" value="Pilin-like"/>
</dbReference>
<dbReference type="AlphaFoldDB" id="A0A916XM72"/>
<dbReference type="RefSeq" id="WP_188567555.1">
    <property type="nucleotide sequence ID" value="NZ_BMED01000003.1"/>
</dbReference>